<dbReference type="Proteomes" id="UP000187209">
    <property type="component" value="Unassembled WGS sequence"/>
</dbReference>
<feature type="transmembrane region" description="Helical" evidence="1">
    <location>
        <begin position="369"/>
        <end position="387"/>
    </location>
</feature>
<keyword evidence="3" id="KW-1185">Reference proteome</keyword>
<dbReference type="AlphaFoldDB" id="A0A1R2B983"/>
<evidence type="ECO:0000313" key="2">
    <source>
        <dbReference type="EMBL" id="OMJ73255.1"/>
    </source>
</evidence>
<gene>
    <name evidence="2" type="ORF">SteCoe_28096</name>
</gene>
<comment type="caution">
    <text evidence="2">The sequence shown here is derived from an EMBL/GenBank/DDBJ whole genome shotgun (WGS) entry which is preliminary data.</text>
</comment>
<reference evidence="2 3" key="1">
    <citation type="submission" date="2016-11" db="EMBL/GenBank/DDBJ databases">
        <title>The macronuclear genome of Stentor coeruleus: a giant cell with tiny introns.</title>
        <authorList>
            <person name="Slabodnick M."/>
            <person name="Ruby J.G."/>
            <person name="Reiff S.B."/>
            <person name="Swart E.C."/>
            <person name="Gosai S."/>
            <person name="Prabakaran S."/>
            <person name="Witkowska E."/>
            <person name="Larue G.E."/>
            <person name="Fisher S."/>
            <person name="Freeman R.M."/>
            <person name="Gunawardena J."/>
            <person name="Chu W."/>
            <person name="Stover N.A."/>
            <person name="Gregory B.D."/>
            <person name="Nowacki M."/>
            <person name="Derisi J."/>
            <person name="Roy S.W."/>
            <person name="Marshall W.F."/>
            <person name="Sood P."/>
        </authorList>
    </citation>
    <scope>NUCLEOTIDE SEQUENCE [LARGE SCALE GENOMIC DNA]</scope>
    <source>
        <strain evidence="2">WM001</strain>
    </source>
</reference>
<feature type="transmembrane region" description="Helical" evidence="1">
    <location>
        <begin position="421"/>
        <end position="444"/>
    </location>
</feature>
<accession>A0A1R2B983</accession>
<keyword evidence="1" id="KW-1133">Transmembrane helix</keyword>
<feature type="transmembrane region" description="Helical" evidence="1">
    <location>
        <begin position="495"/>
        <end position="519"/>
    </location>
</feature>
<proteinExistence type="predicted"/>
<evidence type="ECO:0000256" key="1">
    <source>
        <dbReference type="SAM" id="Phobius"/>
    </source>
</evidence>
<dbReference type="EMBL" id="MPUH01000835">
    <property type="protein sequence ID" value="OMJ73255.1"/>
    <property type="molecule type" value="Genomic_DNA"/>
</dbReference>
<keyword evidence="1" id="KW-0472">Membrane</keyword>
<sequence length="639" mass="72922">MFGEKDKDIAGFGFFRVKVSKPGDIELKASSGYVFDKKIISIKPLSLLFIKLPEFFNTSSALTTSSDYISVTIGVGDYFKQYFETQSEIYNINLSLECYQAHCSGTKLSNRLNGTTYKAFISFQSFRIFSGGLFRLRAECMSYNVVAYSQPFLVYNDIMRINVRTSSKKIIQGYPLTLIIRIIAEDYGLYSLPSLITISSISQEIHGNYSIYNSIGIVTTNVYFLKSEEMSINITCEKVSNVINNITIIPVVIKATNLGNFNINKGEHLHFAVEVKTKKGKYVKNYPKDAVQIVLIGDAEADKGIGYIINNKTNKTTVEINNGKAEITKFTFKSGGKVYIYFAIGNTKSNILGPYDIHFPICGFGKGPISSYSTLLFLYLSFSIFFYFKDKNVRSYKTVKFLFLFMYPLTAFWYKQPGLRRLLLCAQAFVSELLILTLIGAIYYKFDKPDTKYESDFEHFDRSQFYKGACGYALAQVPIIALFFLNFYYVNNRKYVILSILLSVILIVMCFGGVIYMTLDICIGYSTYWTANFMIFWMLDLLTFQIIYSVICMHCTPETLKKILKNKVPERSEENNEISVVYFNAENNQFSNEEKKSENLNDLIEDNKPITFRNCDDTVNPDSIIINADHLVEDNSNLS</sequence>
<feature type="transmembrane region" description="Helical" evidence="1">
    <location>
        <begin position="465"/>
        <end position="489"/>
    </location>
</feature>
<organism evidence="2 3">
    <name type="scientific">Stentor coeruleus</name>
    <dbReference type="NCBI Taxonomy" id="5963"/>
    <lineage>
        <taxon>Eukaryota</taxon>
        <taxon>Sar</taxon>
        <taxon>Alveolata</taxon>
        <taxon>Ciliophora</taxon>
        <taxon>Postciliodesmatophora</taxon>
        <taxon>Heterotrichea</taxon>
        <taxon>Heterotrichida</taxon>
        <taxon>Stentoridae</taxon>
        <taxon>Stentor</taxon>
    </lineage>
</organism>
<feature type="transmembrane region" description="Helical" evidence="1">
    <location>
        <begin position="531"/>
        <end position="551"/>
    </location>
</feature>
<keyword evidence="1" id="KW-0812">Transmembrane</keyword>
<evidence type="ECO:0000313" key="3">
    <source>
        <dbReference type="Proteomes" id="UP000187209"/>
    </source>
</evidence>
<name>A0A1R2B983_9CILI</name>
<protein>
    <submittedName>
        <fullName evidence="2">Uncharacterized protein</fullName>
    </submittedName>
</protein>